<evidence type="ECO:0000313" key="17">
    <source>
        <dbReference type="Ensembl" id="ENSAMXP00005026312.1"/>
    </source>
</evidence>
<dbReference type="InterPro" id="IPR001507">
    <property type="entry name" value="ZP_dom"/>
</dbReference>
<comment type="subcellular location">
    <subcellularLocation>
        <location evidence="1">Secreted</location>
        <location evidence="1">Extracellular space</location>
        <location evidence="1">Extracellular matrix</location>
    </subcellularLocation>
    <subcellularLocation>
        <location evidence="14">Zona pellucida</location>
    </subcellularLocation>
    <subcellularLocation>
        <location evidence="14">Cell membrane</location>
        <topology evidence="14">Single-pass type I membrane protein</topology>
    </subcellularLocation>
</comment>
<dbReference type="FunFam" id="2.60.40.4100:FF:000002">
    <property type="entry name" value="Zona pellucida sperm-binding protein 3"/>
    <property type="match status" value="1"/>
</dbReference>
<dbReference type="Proteomes" id="UP000694621">
    <property type="component" value="Unplaced"/>
</dbReference>
<name>A0A8B9JTM1_ASTMX</name>
<organism evidence="17 18">
    <name type="scientific">Astyanax mexicanus</name>
    <name type="common">Blind cave fish</name>
    <name type="synonym">Astyanax fasciatus mexicanus</name>
    <dbReference type="NCBI Taxonomy" id="7994"/>
    <lineage>
        <taxon>Eukaryota</taxon>
        <taxon>Metazoa</taxon>
        <taxon>Chordata</taxon>
        <taxon>Craniata</taxon>
        <taxon>Vertebrata</taxon>
        <taxon>Euteleostomi</taxon>
        <taxon>Actinopterygii</taxon>
        <taxon>Neopterygii</taxon>
        <taxon>Teleostei</taxon>
        <taxon>Ostariophysi</taxon>
        <taxon>Characiformes</taxon>
        <taxon>Characoidei</taxon>
        <taxon>Acestrorhamphidae</taxon>
        <taxon>Acestrorhamphinae</taxon>
        <taxon>Astyanax</taxon>
    </lineage>
</organism>
<evidence type="ECO:0000259" key="15">
    <source>
        <dbReference type="PROSITE" id="PS51034"/>
    </source>
</evidence>
<evidence type="ECO:0000256" key="12">
    <source>
        <dbReference type="ARBA" id="ARBA00023157"/>
    </source>
</evidence>
<keyword evidence="5 14" id="KW-0964">Secreted</keyword>
<evidence type="ECO:0000256" key="1">
    <source>
        <dbReference type="ARBA" id="ARBA00004498"/>
    </source>
</evidence>
<dbReference type="AlphaFoldDB" id="A0A8B9JTM1"/>
<reference evidence="17" key="2">
    <citation type="submission" date="2025-05" db="UniProtKB">
        <authorList>
            <consortium name="Ensembl"/>
        </authorList>
    </citation>
    <scope>IDENTIFICATION</scope>
</reference>
<evidence type="ECO:0000256" key="10">
    <source>
        <dbReference type="ARBA" id="ARBA00022989"/>
    </source>
</evidence>
<dbReference type="GO" id="GO:2000344">
    <property type="term" value="P:positive regulation of acrosome reaction"/>
    <property type="evidence" value="ECO:0007669"/>
    <property type="project" value="UniProtKB-UniRule"/>
</dbReference>
<keyword evidence="13" id="KW-0325">Glycoprotein</keyword>
<dbReference type="GO" id="GO:0007339">
    <property type="term" value="P:binding of sperm to zona pellucida"/>
    <property type="evidence" value="ECO:0007669"/>
    <property type="project" value="UniProtKB-UniRule"/>
</dbReference>
<dbReference type="GO" id="GO:0035804">
    <property type="term" value="F:structural constituent of egg coat"/>
    <property type="evidence" value="ECO:0007669"/>
    <property type="project" value="UniProtKB-UniRule"/>
</dbReference>
<dbReference type="Gene3D" id="2.60.40.4100">
    <property type="entry name" value="Zona pellucida, ZP-C domain"/>
    <property type="match status" value="1"/>
</dbReference>
<comment type="function">
    <text evidence="14">Component of the zona pellucida, an extracellular matrix surrounding oocytes which mediates sperm binding, induction of the acrosome reaction and prevents post-fertilization polyspermy. The zona pellucida is composed of 3 to 4 glycoproteins, ZP1, ZP2, ZP3, and ZP4. ZP3 is essential for sperm binding and zona matrix formation.</text>
</comment>
<protein>
    <recommendedName>
        <fullName evidence="3 14">Zona pellucida sperm-binding protein 3</fullName>
    </recommendedName>
</protein>
<reference evidence="16 19" key="1">
    <citation type="submission" date="2021-07" db="EMBL/GenBank/DDBJ databases">
        <authorList>
            <person name="Imarazene B."/>
            <person name="Zahm M."/>
            <person name="Klopp C."/>
            <person name="Cabau C."/>
            <person name="Beille S."/>
            <person name="Jouanno E."/>
            <person name="Castinel A."/>
            <person name="Lluch J."/>
            <person name="Gil L."/>
            <person name="Kuchtly C."/>
            <person name="Lopez Roques C."/>
            <person name="Donnadieu C."/>
            <person name="Parrinello H."/>
            <person name="Journot L."/>
            <person name="Du K."/>
            <person name="Schartl M."/>
            <person name="Retaux S."/>
            <person name="Guiguen Y."/>
        </authorList>
    </citation>
    <scope>NUCLEOTIDE SEQUENCE [LARGE SCALE GENOMIC DNA]</scope>
    <source>
        <strain evidence="16">Pach_M1</strain>
        <tissue evidence="16">Testis</tissue>
    </source>
</reference>
<dbReference type="Pfam" id="PF00100">
    <property type="entry name" value="Zona_pellucida"/>
    <property type="match status" value="1"/>
</dbReference>
<evidence type="ECO:0000256" key="3">
    <source>
        <dbReference type="ARBA" id="ARBA00017980"/>
    </source>
</evidence>
<comment type="similarity">
    <text evidence="2 14">Belongs to the ZP domain family. ZPC subfamily.</text>
</comment>
<feature type="domain" description="ZP" evidence="15">
    <location>
        <begin position="113"/>
        <end position="373"/>
    </location>
</feature>
<sequence length="433" mass="48769">MSLNQVLWGVLLGFLIVYCKAEFSEWKQLIQYQDPVRAQELPQPVWGAVQDSLLLDIWRPVQEKIYLQSKQRVQGPVQKLAWHFPLVPETPRHKIDENFQLRRPVRANSVAADCGENVVHVEVKKDLFGTGELLNPLLFSLGGCTATGEDSETEVLIFEYDLQSCNSSLTMTEDELVYTYTLIYAPEPIGGTPVVRTGGVAVGIDCHYARKHNVSSKAILPTWIPFSSTMAAKELLFFSLQLMTDDWHFERPSNQYFLGDLLNIEASVAQFNHVPLHVFIDSCVATVDPDVNTTENYSFIENHGCLIDTKITGSRSQFMPRVQVDKLQLQLEAFRFLNQSGDLVYITCLLKATTVSAPADVKHKACSYTSNGWTEANGGEAQVCDCCDMSCNTRNRRNAPNADLWREARVSLGPILIKEETLIDHEDISKDYQ</sequence>
<keyword evidence="8" id="KW-0812">Transmembrane</keyword>
<dbReference type="PRINTS" id="PR00023">
    <property type="entry name" value="ZPELLUCIDA"/>
</dbReference>
<evidence type="ECO:0000256" key="5">
    <source>
        <dbReference type="ARBA" id="ARBA00022525"/>
    </source>
</evidence>
<dbReference type="GO" id="GO:0035805">
    <property type="term" value="C:egg coat"/>
    <property type="evidence" value="ECO:0007669"/>
    <property type="project" value="UniProtKB-SubCell"/>
</dbReference>
<dbReference type="PANTHER" id="PTHR11576:SF2">
    <property type="entry name" value="ZONA PELLUCIDA SPERM-BINDING PROTEIN 3"/>
    <property type="match status" value="1"/>
</dbReference>
<evidence type="ECO:0000256" key="11">
    <source>
        <dbReference type="ARBA" id="ARBA00023136"/>
    </source>
</evidence>
<comment type="domain">
    <text evidence="14">The ZP domain is involved in the polymerization of the ZP proteins to form the zona pellucida.</text>
</comment>
<dbReference type="InterPro" id="IPR048290">
    <property type="entry name" value="ZP_chr"/>
</dbReference>
<keyword evidence="4 14" id="KW-1003">Cell membrane</keyword>
<keyword evidence="7 14" id="KW-0165">Cleavage on pair of basic residues</keyword>
<dbReference type="GO" id="GO:0032190">
    <property type="term" value="F:acrosin binding"/>
    <property type="evidence" value="ECO:0007669"/>
    <property type="project" value="TreeGrafter"/>
</dbReference>
<dbReference type="InterPro" id="IPR042235">
    <property type="entry name" value="ZP-C_dom"/>
</dbReference>
<dbReference type="InterPro" id="IPR055356">
    <property type="entry name" value="ZP-N"/>
</dbReference>
<evidence type="ECO:0000256" key="6">
    <source>
        <dbReference type="ARBA" id="ARBA00022530"/>
    </source>
</evidence>
<dbReference type="InterPro" id="IPR055355">
    <property type="entry name" value="ZP-C"/>
</dbReference>
<evidence type="ECO:0000313" key="18">
    <source>
        <dbReference type="Proteomes" id="UP000694621"/>
    </source>
</evidence>
<dbReference type="SMART" id="SM00241">
    <property type="entry name" value="ZP"/>
    <property type="match status" value="1"/>
</dbReference>
<dbReference type="PANTHER" id="PTHR11576">
    <property type="entry name" value="ZONA PELLUCIDA SPERM-BINDING PROTEIN 3"/>
    <property type="match status" value="1"/>
</dbReference>
<dbReference type="OrthoDB" id="8880842at2759"/>
<dbReference type="GO" id="GO:0035803">
    <property type="term" value="P:egg coat formation"/>
    <property type="evidence" value="ECO:0007669"/>
    <property type="project" value="UniProtKB-UniRule"/>
</dbReference>
<keyword evidence="6 14" id="KW-0272">Extracellular matrix</keyword>
<evidence type="ECO:0000256" key="14">
    <source>
        <dbReference type="RuleBase" id="RU367066"/>
    </source>
</evidence>
<dbReference type="Proteomes" id="UP000752171">
    <property type="component" value="Unassembled WGS sequence"/>
</dbReference>
<evidence type="ECO:0000256" key="8">
    <source>
        <dbReference type="ARBA" id="ARBA00022692"/>
    </source>
</evidence>
<keyword evidence="10" id="KW-1133">Transmembrane helix</keyword>
<evidence type="ECO:0000256" key="13">
    <source>
        <dbReference type="ARBA" id="ARBA00023180"/>
    </source>
</evidence>
<keyword evidence="9 14" id="KW-0732">Signal</keyword>
<evidence type="ECO:0000256" key="9">
    <source>
        <dbReference type="ARBA" id="ARBA00022729"/>
    </source>
</evidence>
<dbReference type="EMBL" id="JAICCE010000001">
    <property type="protein sequence ID" value="KAG9282579.1"/>
    <property type="molecule type" value="Genomic_DNA"/>
</dbReference>
<feature type="signal peptide" evidence="14">
    <location>
        <begin position="1"/>
        <end position="21"/>
    </location>
</feature>
<dbReference type="PROSITE" id="PS51034">
    <property type="entry name" value="ZP_2"/>
    <property type="match status" value="1"/>
</dbReference>
<feature type="chain" id="PRO_5044520005" description="Zona pellucida sperm-binding protein 3" evidence="14">
    <location>
        <begin position="22"/>
        <end position="433"/>
    </location>
</feature>
<evidence type="ECO:0000313" key="16">
    <source>
        <dbReference type="EMBL" id="KAG9282579.1"/>
    </source>
</evidence>
<evidence type="ECO:0000313" key="19">
    <source>
        <dbReference type="Proteomes" id="UP000752171"/>
    </source>
</evidence>
<dbReference type="Ensembl" id="ENSAMXT00005028970.1">
    <property type="protein sequence ID" value="ENSAMXP00005026312.1"/>
    <property type="gene ID" value="ENSAMXG00005013274.1"/>
</dbReference>
<dbReference type="GO" id="GO:0005886">
    <property type="term" value="C:plasma membrane"/>
    <property type="evidence" value="ECO:0007669"/>
    <property type="project" value="UniProtKB-SubCell"/>
</dbReference>
<gene>
    <name evidence="16" type="primary">ZP3</name>
    <name evidence="16" type="ORF">AMEX_G1258</name>
</gene>
<comment type="PTM">
    <text evidence="14">Proteolytically cleaved before the transmembrane segment to yield the secreted ectodomain incorporated in the zona pellucida.</text>
</comment>
<dbReference type="FunFam" id="2.60.40.3210:FF:000001">
    <property type="entry name" value="Zona pellucida sperm-binding protein 3"/>
    <property type="match status" value="1"/>
</dbReference>
<dbReference type="Pfam" id="PF23344">
    <property type="entry name" value="ZP-N"/>
    <property type="match status" value="1"/>
</dbReference>
<evidence type="ECO:0000256" key="7">
    <source>
        <dbReference type="ARBA" id="ARBA00022685"/>
    </source>
</evidence>
<keyword evidence="11" id="KW-0472">Membrane</keyword>
<evidence type="ECO:0000256" key="4">
    <source>
        <dbReference type="ARBA" id="ARBA00022475"/>
    </source>
</evidence>
<dbReference type="KEGG" id="amex:103023058"/>
<evidence type="ECO:0000256" key="2">
    <source>
        <dbReference type="ARBA" id="ARBA00006735"/>
    </source>
</evidence>
<keyword evidence="12 14" id="KW-1015">Disulfide bond</keyword>
<accession>A0A8B9JTM1</accession>
<proteinExistence type="inferred from homology"/>
<dbReference type="Gene3D" id="2.60.40.3210">
    <property type="entry name" value="Zona pellucida, ZP-N domain"/>
    <property type="match status" value="1"/>
</dbReference>